<accession>A0A561BWH4</accession>
<gene>
    <name evidence="1" type="ORF">FB561_4389</name>
</gene>
<reference evidence="1 2" key="1">
    <citation type="submission" date="2019-06" db="EMBL/GenBank/DDBJ databases">
        <title>Sequencing the genomes of 1000 actinobacteria strains.</title>
        <authorList>
            <person name="Klenk H.-P."/>
        </authorList>
    </citation>
    <scope>NUCLEOTIDE SEQUENCE [LARGE SCALE GENOMIC DNA]</scope>
    <source>
        <strain evidence="1 2">DSM 24683</strain>
    </source>
</reference>
<comment type="caution">
    <text evidence="1">The sequence shown here is derived from an EMBL/GenBank/DDBJ whole genome shotgun (WGS) entry which is preliminary data.</text>
</comment>
<dbReference type="OrthoDB" id="3392539at2"/>
<evidence type="ECO:0000313" key="1">
    <source>
        <dbReference type="EMBL" id="TWD83229.1"/>
    </source>
</evidence>
<name>A0A561BWH4_9ACTN</name>
<dbReference type="EMBL" id="VIVK01000001">
    <property type="protein sequence ID" value="TWD83229.1"/>
    <property type="molecule type" value="Genomic_DNA"/>
</dbReference>
<evidence type="ECO:0000313" key="2">
    <source>
        <dbReference type="Proteomes" id="UP000318380"/>
    </source>
</evidence>
<dbReference type="AlphaFoldDB" id="A0A561BWH4"/>
<sequence length="73" mass="7755">MSTGPGEFLHGLEVEVEADLGMIADSRPEEAAAAPVTEWLVDPAEVEREQIGLRSLLGAVEALEGDAYHHGDV</sequence>
<proteinExistence type="predicted"/>
<organism evidence="1 2">
    <name type="scientific">Kribbella amoyensis</name>
    <dbReference type="NCBI Taxonomy" id="996641"/>
    <lineage>
        <taxon>Bacteria</taxon>
        <taxon>Bacillati</taxon>
        <taxon>Actinomycetota</taxon>
        <taxon>Actinomycetes</taxon>
        <taxon>Propionibacteriales</taxon>
        <taxon>Kribbellaceae</taxon>
        <taxon>Kribbella</taxon>
    </lineage>
</organism>
<dbReference type="Proteomes" id="UP000318380">
    <property type="component" value="Unassembled WGS sequence"/>
</dbReference>
<dbReference type="RefSeq" id="WP_145809596.1">
    <property type="nucleotide sequence ID" value="NZ_VIVK01000001.1"/>
</dbReference>
<protein>
    <submittedName>
        <fullName evidence="1">Uncharacterized protein</fullName>
    </submittedName>
</protein>
<keyword evidence="2" id="KW-1185">Reference proteome</keyword>